<dbReference type="OrthoDB" id="934589at2"/>
<comment type="caution">
    <text evidence="2">The sequence shown here is derived from an EMBL/GenBank/DDBJ whole genome shotgun (WGS) entry which is preliminary data.</text>
</comment>
<keyword evidence="1" id="KW-0472">Membrane</keyword>
<sequence length="421" mass="47255">MNIILIKVLVAIGGSVAFGLAYWRRSQLVNLPEATANRILLSAFVLCRLVPFVVIYTVLGLEPRSDVPVFYDSASHAFRGEVVYRDFWSPYSPLFAYVTALPLVIWHSAKAIVLLMILMEGLAFGLTYRFYRPRLGGLAQLVGLLYLLLPAPLVFCVLGGQEDIWMWVFGAVSLWMWSRRPGEFRLGLLMAVALLVTKALAILIVAALFFWVRRPVQYVAGLLVIGLPGLAILYWLTGEGMLTPLMFANMPFAPNLPTVMAPIIGDFMPYASTLSAIGLVAVLAVSAYGGWQLRLRNVGYERALPILWVLCFGFMMFVHKSSFGNYAFIYLLPLSFGVIDWRNRQQVVVLLVLNALVTIQPSYWWKLGTPLYTNPQMLTNGQYLLEYVMEVGTVAGVAYFVWLAFRQATVDRYRVKQHIAA</sequence>
<dbReference type="EMBL" id="CAIT01000009">
    <property type="protein sequence ID" value="CCH56531.1"/>
    <property type="molecule type" value="Genomic_DNA"/>
</dbReference>
<feature type="transmembrane region" description="Helical" evidence="1">
    <location>
        <begin position="348"/>
        <end position="365"/>
    </location>
</feature>
<feature type="transmembrane region" description="Helical" evidence="1">
    <location>
        <begin position="137"/>
        <end position="157"/>
    </location>
</feature>
<feature type="transmembrane region" description="Helical" evidence="1">
    <location>
        <begin position="325"/>
        <end position="341"/>
    </location>
</feature>
<feature type="transmembrane region" description="Helical" evidence="1">
    <location>
        <begin position="267"/>
        <end position="291"/>
    </location>
</feature>
<dbReference type="eggNOG" id="ENOG50306NW">
    <property type="taxonomic scope" value="Bacteria"/>
</dbReference>
<keyword evidence="1" id="KW-1133">Transmembrane helix</keyword>
<dbReference type="AlphaFoldDB" id="I2GRK3"/>
<feature type="transmembrane region" description="Helical" evidence="1">
    <location>
        <begin position="218"/>
        <end position="237"/>
    </location>
</feature>
<keyword evidence="1" id="KW-0812">Transmembrane</keyword>
<evidence type="ECO:0000256" key="1">
    <source>
        <dbReference type="SAM" id="Phobius"/>
    </source>
</evidence>
<organism evidence="2 3">
    <name type="scientific">Fibrisoma limi BUZ 3</name>
    <dbReference type="NCBI Taxonomy" id="1185876"/>
    <lineage>
        <taxon>Bacteria</taxon>
        <taxon>Pseudomonadati</taxon>
        <taxon>Bacteroidota</taxon>
        <taxon>Cytophagia</taxon>
        <taxon>Cytophagales</taxon>
        <taxon>Spirosomataceae</taxon>
        <taxon>Fibrisoma</taxon>
    </lineage>
</organism>
<feature type="transmembrane region" description="Helical" evidence="1">
    <location>
        <begin position="303"/>
        <end position="319"/>
    </location>
</feature>
<feature type="transmembrane region" description="Helical" evidence="1">
    <location>
        <begin position="385"/>
        <end position="405"/>
    </location>
</feature>
<feature type="transmembrane region" description="Helical" evidence="1">
    <location>
        <begin position="112"/>
        <end position="131"/>
    </location>
</feature>
<accession>I2GRK3</accession>
<protein>
    <recommendedName>
        <fullName evidence="4">DUF2029 domain-containing protein</fullName>
    </recommendedName>
</protein>
<name>I2GRK3_9BACT</name>
<gene>
    <name evidence="2" type="ORF">BN8_05876</name>
</gene>
<keyword evidence="3" id="KW-1185">Reference proteome</keyword>
<proteinExistence type="predicted"/>
<evidence type="ECO:0000313" key="3">
    <source>
        <dbReference type="Proteomes" id="UP000009309"/>
    </source>
</evidence>
<dbReference type="STRING" id="1185876.BN8_05876"/>
<dbReference type="RefSeq" id="WP_009285096.1">
    <property type="nucleotide sequence ID" value="NZ_CAIT01000009.1"/>
</dbReference>
<feature type="transmembrane region" description="Helical" evidence="1">
    <location>
        <begin position="6"/>
        <end position="23"/>
    </location>
</feature>
<dbReference type="Proteomes" id="UP000009309">
    <property type="component" value="Unassembled WGS sequence"/>
</dbReference>
<feature type="transmembrane region" description="Helical" evidence="1">
    <location>
        <begin position="186"/>
        <end position="211"/>
    </location>
</feature>
<reference evidence="2 3" key="1">
    <citation type="journal article" date="2012" name="J. Bacteriol.">
        <title>Genome Sequence of the Filamentous Bacterium Fibrisoma limi BUZ 3T.</title>
        <authorList>
            <person name="Filippini M."/>
            <person name="Qi W."/>
            <person name="Jaenicke S."/>
            <person name="Goesmann A."/>
            <person name="Smits T.H."/>
            <person name="Bagheri H.C."/>
        </authorList>
    </citation>
    <scope>NUCLEOTIDE SEQUENCE [LARGE SCALE GENOMIC DNA]</scope>
    <source>
        <strain evidence="3">BUZ 3T</strain>
    </source>
</reference>
<evidence type="ECO:0008006" key="4">
    <source>
        <dbReference type="Google" id="ProtNLM"/>
    </source>
</evidence>
<feature type="transmembrane region" description="Helical" evidence="1">
    <location>
        <begin position="35"/>
        <end position="59"/>
    </location>
</feature>
<evidence type="ECO:0000313" key="2">
    <source>
        <dbReference type="EMBL" id="CCH56531.1"/>
    </source>
</evidence>